<feature type="transmembrane region" description="Helical" evidence="8">
    <location>
        <begin position="386"/>
        <end position="405"/>
    </location>
</feature>
<dbReference type="GO" id="GO:0009103">
    <property type="term" value="P:lipopolysaccharide biosynthetic process"/>
    <property type="evidence" value="ECO:0007669"/>
    <property type="project" value="UniProtKB-ARBA"/>
</dbReference>
<comment type="caution">
    <text evidence="10">The sequence shown here is derived from an EMBL/GenBank/DDBJ whole genome shotgun (WGS) entry which is preliminary data.</text>
</comment>
<feature type="transmembrane region" description="Helical" evidence="8">
    <location>
        <begin position="207"/>
        <end position="226"/>
    </location>
</feature>
<keyword evidence="7 8" id="KW-0472">Membrane</keyword>
<evidence type="ECO:0000256" key="4">
    <source>
        <dbReference type="ARBA" id="ARBA00022679"/>
    </source>
</evidence>
<name>A0A1F5PG07_9BACT</name>
<evidence type="ECO:0000313" key="11">
    <source>
        <dbReference type="Proteomes" id="UP000178377"/>
    </source>
</evidence>
<keyword evidence="4" id="KW-0808">Transferase</keyword>
<evidence type="ECO:0000256" key="1">
    <source>
        <dbReference type="ARBA" id="ARBA00004651"/>
    </source>
</evidence>
<feature type="domain" description="Glycosyltransferase RgtA/B/C/D-like" evidence="9">
    <location>
        <begin position="81"/>
        <end position="225"/>
    </location>
</feature>
<dbReference type="InterPro" id="IPR038731">
    <property type="entry name" value="RgtA/B/C-like"/>
</dbReference>
<feature type="transmembrane region" description="Helical" evidence="8">
    <location>
        <begin position="138"/>
        <end position="156"/>
    </location>
</feature>
<keyword evidence="6 8" id="KW-1133">Transmembrane helix</keyword>
<proteinExistence type="predicted"/>
<evidence type="ECO:0000259" key="9">
    <source>
        <dbReference type="Pfam" id="PF13231"/>
    </source>
</evidence>
<keyword evidence="2" id="KW-1003">Cell membrane</keyword>
<gene>
    <name evidence="10" type="ORF">A2722_03170</name>
</gene>
<feature type="transmembrane region" description="Helical" evidence="8">
    <location>
        <begin position="358"/>
        <end position="379"/>
    </location>
</feature>
<comment type="subcellular location">
    <subcellularLocation>
        <location evidence="1">Cell membrane</location>
        <topology evidence="1">Multi-pass membrane protein</topology>
    </subcellularLocation>
</comment>
<keyword evidence="5 8" id="KW-0812">Transmembrane</keyword>
<evidence type="ECO:0000256" key="6">
    <source>
        <dbReference type="ARBA" id="ARBA00022989"/>
    </source>
</evidence>
<sequence length="448" mass="50306">MLPLHRKQLISLFFLAFVLRLALFGLQYYHAGSMQSSFAGDSQAYLQLARNVFSGNGFSESTSPPFLPVAGRMPLVPLLLGLFRGSLLLYLVLQIAVASFSVLLVYYIGRRTFSESVGFWGAILLACDPLSIYHSSQLMTETYFTFFLLLAVYFFVEFRDSGRLSSAAFSGLGIGLASLARPIGPVEAILIVFGFFFSMRVRWRERIAGALICLSLFCAVIAPWLIRNYLTFGAWSLSSLPSYNLYWYNAREFYAKQNHLSSEDAKILFRQWANDAQAAPANELVMARWYKRKGMEIIVPKWAPYLRFHIINAGAVFLNTGISDILRSFQKSANDLNMTAIFSQDTAGIYNFIRSYPWLVAGKAVLFLLYILLAVGLFLQKKNSRFAFAFFLMIAVSFALTTGAVAEPRFRVPAEPLLLLLFAQTVATLLAGPRLSQIIEVAPRKDRI</sequence>
<protein>
    <recommendedName>
        <fullName evidence="9">Glycosyltransferase RgtA/B/C/D-like domain-containing protein</fullName>
    </recommendedName>
</protein>
<dbReference type="Pfam" id="PF13231">
    <property type="entry name" value="PMT_2"/>
    <property type="match status" value="1"/>
</dbReference>
<dbReference type="STRING" id="1817828.A2722_03170"/>
<dbReference type="PANTHER" id="PTHR33908:SF11">
    <property type="entry name" value="MEMBRANE PROTEIN"/>
    <property type="match status" value="1"/>
</dbReference>
<organism evidence="10 11">
    <name type="scientific">Candidatus Doudnabacteria bacterium RIFCSPHIGHO2_01_FULL_50_11</name>
    <dbReference type="NCBI Taxonomy" id="1817828"/>
    <lineage>
        <taxon>Bacteria</taxon>
        <taxon>Candidatus Doudnaibacteriota</taxon>
    </lineage>
</organism>
<evidence type="ECO:0000256" key="7">
    <source>
        <dbReference type="ARBA" id="ARBA00023136"/>
    </source>
</evidence>
<evidence type="ECO:0000256" key="5">
    <source>
        <dbReference type="ARBA" id="ARBA00022692"/>
    </source>
</evidence>
<keyword evidence="3" id="KW-0328">Glycosyltransferase</keyword>
<evidence type="ECO:0000256" key="2">
    <source>
        <dbReference type="ARBA" id="ARBA00022475"/>
    </source>
</evidence>
<evidence type="ECO:0000313" key="10">
    <source>
        <dbReference type="EMBL" id="OGE88592.1"/>
    </source>
</evidence>
<dbReference type="Proteomes" id="UP000178377">
    <property type="component" value="Unassembled WGS sequence"/>
</dbReference>
<dbReference type="InterPro" id="IPR050297">
    <property type="entry name" value="LipidA_mod_glycosyltrf_83"/>
</dbReference>
<dbReference type="EMBL" id="MFEO01000032">
    <property type="protein sequence ID" value="OGE88592.1"/>
    <property type="molecule type" value="Genomic_DNA"/>
</dbReference>
<feature type="transmembrane region" description="Helical" evidence="8">
    <location>
        <begin position="87"/>
        <end position="108"/>
    </location>
</feature>
<feature type="transmembrane region" description="Helical" evidence="8">
    <location>
        <begin position="12"/>
        <end position="30"/>
    </location>
</feature>
<dbReference type="AlphaFoldDB" id="A0A1F5PG07"/>
<evidence type="ECO:0000256" key="8">
    <source>
        <dbReference type="SAM" id="Phobius"/>
    </source>
</evidence>
<reference evidence="10 11" key="1">
    <citation type="journal article" date="2016" name="Nat. Commun.">
        <title>Thousands of microbial genomes shed light on interconnected biogeochemical processes in an aquifer system.</title>
        <authorList>
            <person name="Anantharaman K."/>
            <person name="Brown C.T."/>
            <person name="Hug L.A."/>
            <person name="Sharon I."/>
            <person name="Castelle C.J."/>
            <person name="Probst A.J."/>
            <person name="Thomas B.C."/>
            <person name="Singh A."/>
            <person name="Wilkins M.J."/>
            <person name="Karaoz U."/>
            <person name="Brodie E.L."/>
            <person name="Williams K.H."/>
            <person name="Hubbard S.S."/>
            <person name="Banfield J.F."/>
        </authorList>
    </citation>
    <scope>NUCLEOTIDE SEQUENCE [LARGE SCALE GENOMIC DNA]</scope>
</reference>
<evidence type="ECO:0000256" key="3">
    <source>
        <dbReference type="ARBA" id="ARBA00022676"/>
    </source>
</evidence>
<dbReference type="GO" id="GO:0016763">
    <property type="term" value="F:pentosyltransferase activity"/>
    <property type="evidence" value="ECO:0007669"/>
    <property type="project" value="TreeGrafter"/>
</dbReference>
<dbReference type="PANTHER" id="PTHR33908">
    <property type="entry name" value="MANNOSYLTRANSFERASE YKCB-RELATED"/>
    <property type="match status" value="1"/>
</dbReference>
<accession>A0A1F5PG07</accession>
<dbReference type="GO" id="GO:0005886">
    <property type="term" value="C:plasma membrane"/>
    <property type="evidence" value="ECO:0007669"/>
    <property type="project" value="UniProtKB-SubCell"/>
</dbReference>
<feature type="transmembrane region" description="Helical" evidence="8">
    <location>
        <begin position="417"/>
        <end position="435"/>
    </location>
</feature>